<evidence type="ECO:0000256" key="6">
    <source>
        <dbReference type="ARBA" id="ARBA00035132"/>
    </source>
</evidence>
<sequence>MAMRTALAGRLLRRSATAAQQWRPLSASAPEQPQQAQHSHQFAHGLRRASGSLGLGFKGLESSANGAGVTTGKRFFGASSVVQQQSLVTPNEVQKELQSGADTGAQTAELVAETREMQLKSINEARARIFGHVIGNGERSAHKVLRRKMIGQKIVSWYPTPIQKQDPMFEDPKIKRRVVKNERLKRRGKGPPKKGHGKRAAKRAK</sequence>
<feature type="region of interest" description="Disordered" evidence="7">
    <location>
        <begin position="19"/>
        <end position="43"/>
    </location>
</feature>
<gene>
    <name evidence="8" type="ORF">KC19_10G069800</name>
</gene>
<evidence type="ECO:0000313" key="9">
    <source>
        <dbReference type="Proteomes" id="UP000822688"/>
    </source>
</evidence>
<comment type="similarity">
    <text evidence="2">Belongs to the mitochondrion-specific ribosomal protein mS33 family.</text>
</comment>
<dbReference type="EMBL" id="CM026431">
    <property type="protein sequence ID" value="KAG0558982.1"/>
    <property type="molecule type" value="Genomic_DNA"/>
</dbReference>
<accession>A0A8T0GPQ4</accession>
<dbReference type="GO" id="GO:0005840">
    <property type="term" value="C:ribosome"/>
    <property type="evidence" value="ECO:0007669"/>
    <property type="project" value="UniProtKB-KW"/>
</dbReference>
<name>A0A8T0GPQ4_CERPU</name>
<dbReference type="Pfam" id="PF08293">
    <property type="entry name" value="MRP-S33"/>
    <property type="match status" value="1"/>
</dbReference>
<dbReference type="PANTHER" id="PTHR13362:SF2">
    <property type="entry name" value="SMALL RIBOSOMAL SUBUNIT PROTEIN MS33"/>
    <property type="match status" value="1"/>
</dbReference>
<dbReference type="AlphaFoldDB" id="A0A8T0GPQ4"/>
<organism evidence="8 9">
    <name type="scientific">Ceratodon purpureus</name>
    <name type="common">Fire moss</name>
    <name type="synonym">Dicranum purpureum</name>
    <dbReference type="NCBI Taxonomy" id="3225"/>
    <lineage>
        <taxon>Eukaryota</taxon>
        <taxon>Viridiplantae</taxon>
        <taxon>Streptophyta</taxon>
        <taxon>Embryophyta</taxon>
        <taxon>Bryophyta</taxon>
        <taxon>Bryophytina</taxon>
        <taxon>Bryopsida</taxon>
        <taxon>Dicranidae</taxon>
        <taxon>Pseudoditrichales</taxon>
        <taxon>Ditrichaceae</taxon>
        <taxon>Ceratodon</taxon>
    </lineage>
</organism>
<keyword evidence="3" id="KW-0689">Ribosomal protein</keyword>
<feature type="compositionally biased region" description="Basic residues" evidence="7">
    <location>
        <begin position="174"/>
        <end position="205"/>
    </location>
</feature>
<evidence type="ECO:0000256" key="7">
    <source>
        <dbReference type="SAM" id="MobiDB-lite"/>
    </source>
</evidence>
<comment type="caution">
    <text evidence="8">The sequence shown here is derived from an EMBL/GenBank/DDBJ whole genome shotgun (WGS) entry which is preliminary data.</text>
</comment>
<evidence type="ECO:0000256" key="2">
    <source>
        <dbReference type="ARBA" id="ARBA00008970"/>
    </source>
</evidence>
<evidence type="ECO:0000256" key="1">
    <source>
        <dbReference type="ARBA" id="ARBA00004173"/>
    </source>
</evidence>
<comment type="subcellular location">
    <subcellularLocation>
        <location evidence="1">Mitochondrion</location>
    </subcellularLocation>
</comment>
<feature type="compositionally biased region" description="Low complexity" evidence="7">
    <location>
        <begin position="24"/>
        <end position="43"/>
    </location>
</feature>
<keyword evidence="4" id="KW-0496">Mitochondrion</keyword>
<dbReference type="Proteomes" id="UP000822688">
    <property type="component" value="Chromosome 10"/>
</dbReference>
<evidence type="ECO:0000256" key="4">
    <source>
        <dbReference type="ARBA" id="ARBA00023128"/>
    </source>
</evidence>
<proteinExistence type="inferred from homology"/>
<keyword evidence="9" id="KW-1185">Reference proteome</keyword>
<dbReference type="PANTHER" id="PTHR13362">
    <property type="entry name" value="MITOCHONDRIAL RIBOSOMAL PROTEIN S33"/>
    <property type="match status" value="1"/>
</dbReference>
<evidence type="ECO:0000256" key="5">
    <source>
        <dbReference type="ARBA" id="ARBA00023274"/>
    </source>
</evidence>
<dbReference type="GO" id="GO:0005739">
    <property type="term" value="C:mitochondrion"/>
    <property type="evidence" value="ECO:0007669"/>
    <property type="project" value="UniProtKB-SubCell"/>
</dbReference>
<dbReference type="InterPro" id="IPR013219">
    <property type="entry name" value="Ribosomal_mS33"/>
</dbReference>
<dbReference type="GO" id="GO:1990904">
    <property type="term" value="C:ribonucleoprotein complex"/>
    <property type="evidence" value="ECO:0007669"/>
    <property type="project" value="UniProtKB-KW"/>
</dbReference>
<keyword evidence="5" id="KW-0687">Ribonucleoprotein</keyword>
<feature type="region of interest" description="Disordered" evidence="7">
    <location>
        <begin position="165"/>
        <end position="205"/>
    </location>
</feature>
<evidence type="ECO:0000256" key="3">
    <source>
        <dbReference type="ARBA" id="ARBA00022980"/>
    </source>
</evidence>
<evidence type="ECO:0000313" key="8">
    <source>
        <dbReference type="EMBL" id="KAG0558982.1"/>
    </source>
</evidence>
<reference evidence="8" key="1">
    <citation type="submission" date="2020-06" db="EMBL/GenBank/DDBJ databases">
        <title>WGS assembly of Ceratodon purpureus strain R40.</title>
        <authorList>
            <person name="Carey S.B."/>
            <person name="Jenkins J."/>
            <person name="Shu S."/>
            <person name="Lovell J.T."/>
            <person name="Sreedasyam A."/>
            <person name="Maumus F."/>
            <person name="Tiley G.P."/>
            <person name="Fernandez-Pozo N."/>
            <person name="Barry K."/>
            <person name="Chen C."/>
            <person name="Wang M."/>
            <person name="Lipzen A."/>
            <person name="Daum C."/>
            <person name="Saski C.A."/>
            <person name="Payton A.C."/>
            <person name="Mcbreen J.C."/>
            <person name="Conrad R.E."/>
            <person name="Kollar L.M."/>
            <person name="Olsson S."/>
            <person name="Huttunen S."/>
            <person name="Landis J.B."/>
            <person name="Wickett N.J."/>
            <person name="Johnson M.G."/>
            <person name="Rensing S.A."/>
            <person name="Grimwood J."/>
            <person name="Schmutz J."/>
            <person name="Mcdaniel S.F."/>
        </authorList>
    </citation>
    <scope>NUCLEOTIDE SEQUENCE</scope>
    <source>
        <strain evidence="8">R40</strain>
    </source>
</reference>
<protein>
    <recommendedName>
        <fullName evidence="6">Small ribosomal subunit protein mS33</fullName>
    </recommendedName>
</protein>